<dbReference type="NCBIfam" id="NF047581">
    <property type="entry name" value="gp105_phage_fam"/>
    <property type="match status" value="1"/>
</dbReference>
<proteinExistence type="predicted"/>
<evidence type="ECO:0000313" key="1">
    <source>
        <dbReference type="EMBL" id="AKF92728.1"/>
    </source>
</evidence>
<dbReference type="EMBL" id="CP011074">
    <property type="protein sequence ID" value="AKF92728.1"/>
    <property type="molecule type" value="Genomic_DNA"/>
</dbReference>
<accession>A0A0F7EEQ9</accession>
<evidence type="ECO:0008006" key="2">
    <source>
        <dbReference type="Google" id="ProtNLM"/>
    </source>
</evidence>
<organism evidence="1">
    <name type="scientific">Brevibacillus laterosporus</name>
    <name type="common">Bacillus laterosporus</name>
    <dbReference type="NCBI Taxonomy" id="1465"/>
    <lineage>
        <taxon>Bacteria</taxon>
        <taxon>Bacillati</taxon>
        <taxon>Bacillota</taxon>
        <taxon>Bacilli</taxon>
        <taxon>Bacillales</taxon>
        <taxon>Paenibacillaceae</taxon>
        <taxon>Brevibacillus</taxon>
    </lineage>
</organism>
<dbReference type="InterPro" id="IPR021695">
    <property type="entry name" value="Phage_KPP10_Orf10"/>
</dbReference>
<dbReference type="RefSeq" id="WP_031411374.1">
    <property type="nucleotide sequence ID" value="NZ_CP011074.1"/>
</dbReference>
<dbReference type="Pfam" id="PF11681">
    <property type="entry name" value="Phage_Tube_PhiTE"/>
    <property type="match status" value="1"/>
</dbReference>
<protein>
    <recommendedName>
        <fullName evidence="2">DUF3277 domain-containing protein</fullName>
    </recommendedName>
</protein>
<sequence length="132" mass="14419">MAVTSYDAMEVTVTVNGTFITGFTEGSFVECEKDEDYFSTSVGAQGDVVVSEINNPTGTIKLTLQATSPSVAFLNKLAKQKEMSDIWVISNGEPKEKTGGTQARIKKQAAVTYSDEAEDREFEIVVLDYTQE</sequence>
<name>A0A0F7EEQ9_BRELA</name>
<gene>
    <name evidence="1" type="ORF">EX87_02850</name>
</gene>
<dbReference type="AlphaFoldDB" id="A0A0F7EEQ9"/>
<reference evidence="1" key="1">
    <citation type="submission" date="2015-03" db="EMBL/GenBank/DDBJ databases">
        <title>MIGS Cultured Bacterial/Archaeal sample from Brevibacillus laterosporus.</title>
        <authorList>
            <person name="Zeng D."/>
            <person name="Zhu L."/>
            <person name="Dong G."/>
            <person name="Ye W."/>
            <person name="Ren D."/>
            <person name="Wu L."/>
            <person name="Xu J."/>
            <person name="Li G."/>
            <person name="Guo L."/>
        </authorList>
    </citation>
    <scope>NUCLEOTIDE SEQUENCE</scope>
    <source>
        <strain evidence="1">B9</strain>
    </source>
</reference>